<keyword evidence="2" id="KW-0812">Transmembrane</keyword>
<feature type="transmembrane region" description="Helical" evidence="2">
    <location>
        <begin position="40"/>
        <end position="71"/>
    </location>
</feature>
<evidence type="ECO:0000313" key="3">
    <source>
        <dbReference type="EMBL" id="GAA4610537.1"/>
    </source>
</evidence>
<dbReference type="Proteomes" id="UP001500212">
    <property type="component" value="Unassembled WGS sequence"/>
</dbReference>
<name>A0ABP8TN26_9ACTN</name>
<feature type="region of interest" description="Disordered" evidence="1">
    <location>
        <begin position="1"/>
        <end position="21"/>
    </location>
</feature>
<reference evidence="4" key="1">
    <citation type="journal article" date="2019" name="Int. J. Syst. Evol. Microbiol.">
        <title>The Global Catalogue of Microorganisms (GCM) 10K type strain sequencing project: providing services to taxonomists for standard genome sequencing and annotation.</title>
        <authorList>
            <consortium name="The Broad Institute Genomics Platform"/>
            <consortium name="The Broad Institute Genome Sequencing Center for Infectious Disease"/>
            <person name="Wu L."/>
            <person name="Ma J."/>
        </authorList>
    </citation>
    <scope>NUCLEOTIDE SEQUENCE [LARGE SCALE GENOMIC DNA]</scope>
    <source>
        <strain evidence="4">JCM 17938</strain>
    </source>
</reference>
<keyword evidence="4" id="KW-1185">Reference proteome</keyword>
<protein>
    <submittedName>
        <fullName evidence="3">Uncharacterized protein</fullName>
    </submittedName>
</protein>
<sequence length="229" mass="23925">MAGGTRRAPMTWDETSGAVSDPPLEAQETVDAVVEGWSRLFTYLVVASVFGLAVITPFFGLLLALAGASYLRAGQAHARRHPATPLRLTVGPLTAPLDLIRGVAGTLLTVPYAVVFAVVVPMAIMAAAAVDVQVAPLVAAAWGAGAAAFVLLAAPGVRVPRRHLVQVFIALASGPRRIAVIGALLCVVTLAVLAAAIVLRPTFAPMYELENTIAQELSRFQTSIQQRVS</sequence>
<keyword evidence="2" id="KW-0472">Membrane</keyword>
<evidence type="ECO:0000256" key="2">
    <source>
        <dbReference type="SAM" id="Phobius"/>
    </source>
</evidence>
<feature type="transmembrane region" description="Helical" evidence="2">
    <location>
        <begin position="134"/>
        <end position="157"/>
    </location>
</feature>
<feature type="transmembrane region" description="Helical" evidence="2">
    <location>
        <begin position="107"/>
        <end position="128"/>
    </location>
</feature>
<feature type="transmembrane region" description="Helical" evidence="2">
    <location>
        <begin position="178"/>
        <end position="199"/>
    </location>
</feature>
<evidence type="ECO:0000313" key="4">
    <source>
        <dbReference type="Proteomes" id="UP001500212"/>
    </source>
</evidence>
<accession>A0ABP8TN26</accession>
<dbReference type="RefSeq" id="WP_345357188.1">
    <property type="nucleotide sequence ID" value="NZ_BAABHJ010000012.1"/>
</dbReference>
<comment type="caution">
    <text evidence="3">The sequence shown here is derived from an EMBL/GenBank/DDBJ whole genome shotgun (WGS) entry which is preliminary data.</text>
</comment>
<gene>
    <name evidence="3" type="ORF">GCM10023195_43580</name>
</gene>
<proteinExistence type="predicted"/>
<evidence type="ECO:0000256" key="1">
    <source>
        <dbReference type="SAM" id="MobiDB-lite"/>
    </source>
</evidence>
<organism evidence="3 4">
    <name type="scientific">Actinoallomurus liliacearum</name>
    <dbReference type="NCBI Taxonomy" id="1080073"/>
    <lineage>
        <taxon>Bacteria</taxon>
        <taxon>Bacillati</taxon>
        <taxon>Actinomycetota</taxon>
        <taxon>Actinomycetes</taxon>
        <taxon>Streptosporangiales</taxon>
        <taxon>Thermomonosporaceae</taxon>
        <taxon>Actinoallomurus</taxon>
    </lineage>
</organism>
<keyword evidence="2" id="KW-1133">Transmembrane helix</keyword>
<dbReference type="EMBL" id="BAABHJ010000012">
    <property type="protein sequence ID" value="GAA4610537.1"/>
    <property type="molecule type" value="Genomic_DNA"/>
</dbReference>